<sequence>MGRGVEPAASDFRVPKTIVAKQTFLLRVLMIRSLEALNAAIVTKASFGCQIRNSGASFANLAGNLTSALAHLSASLQPYLDVATTRLTGATDYLQSTTGLSPIVLYTTAGAALLLGAIPAVVARNGQKLNNNKARSMGGRYGFSNRWAISPFSSQDDGVPDVTEQDYSYITSAELEDRGYGVPPRSYQSHPHISDSYSYSTSAPSPVHGRHLPEDDVLLIKHQAVTYPEHFPAYSIGDAQLRVSDVRERLAMIMDLSDRQVRRMKLYYKGRRLKKLDVPIREYGVKNNSELLMVLGDPNQGSSGESSEEVSVVGADGRERYEVPEDSPRYSPRVGRSGRWDDRSPRDSSLQVGQASSGGDSMNRAQSRVRQTQSPGSAVSAASAPAAAPVGIPGGPIEKVNAIAANFRRDWLPRCLDFAANPPRDHKTRGDEHRKLSELVMQKTLLKLDEIETSAEEGARARRKELVVEVQTILNKIDAVMKAR</sequence>
<dbReference type="CDD" id="cd17039">
    <property type="entry name" value="Ubl_ubiquitin_like"/>
    <property type="match status" value="1"/>
</dbReference>
<reference evidence="4" key="1">
    <citation type="journal article" date="2023" name="Mol. Phylogenet. Evol.">
        <title>Genome-scale phylogeny and comparative genomics of the fungal order Sordariales.</title>
        <authorList>
            <person name="Hensen N."/>
            <person name="Bonometti L."/>
            <person name="Westerberg I."/>
            <person name="Brannstrom I.O."/>
            <person name="Guillou S."/>
            <person name="Cros-Aarteil S."/>
            <person name="Calhoun S."/>
            <person name="Haridas S."/>
            <person name="Kuo A."/>
            <person name="Mondo S."/>
            <person name="Pangilinan J."/>
            <person name="Riley R."/>
            <person name="LaButti K."/>
            <person name="Andreopoulos B."/>
            <person name="Lipzen A."/>
            <person name="Chen C."/>
            <person name="Yan M."/>
            <person name="Daum C."/>
            <person name="Ng V."/>
            <person name="Clum A."/>
            <person name="Steindorff A."/>
            <person name="Ohm R.A."/>
            <person name="Martin F."/>
            <person name="Silar P."/>
            <person name="Natvig D.O."/>
            <person name="Lalanne C."/>
            <person name="Gautier V."/>
            <person name="Ament-Velasquez S.L."/>
            <person name="Kruys A."/>
            <person name="Hutchinson M.I."/>
            <person name="Powell A.J."/>
            <person name="Barry K."/>
            <person name="Miller A.N."/>
            <person name="Grigoriev I.V."/>
            <person name="Debuchy R."/>
            <person name="Gladieux P."/>
            <person name="Hiltunen Thoren M."/>
            <person name="Johannesson H."/>
        </authorList>
    </citation>
    <scope>NUCLEOTIDE SEQUENCE</scope>
    <source>
        <strain evidence="4">CBS 757.83</strain>
    </source>
</reference>
<feature type="region of interest" description="Disordered" evidence="1">
    <location>
        <begin position="179"/>
        <end position="208"/>
    </location>
</feature>
<keyword evidence="5" id="KW-1185">Reference proteome</keyword>
<dbReference type="GO" id="GO:0051087">
    <property type="term" value="F:protein-folding chaperone binding"/>
    <property type="evidence" value="ECO:0007669"/>
    <property type="project" value="InterPro"/>
</dbReference>
<dbReference type="SUPFAM" id="SSF63491">
    <property type="entry name" value="BAG domain"/>
    <property type="match status" value="1"/>
</dbReference>
<protein>
    <recommendedName>
        <fullName evidence="6">BAG domain-containing protein</fullName>
    </recommendedName>
</protein>
<feature type="domain" description="BAG" evidence="3">
    <location>
        <begin position="431"/>
        <end position="481"/>
    </location>
</feature>
<dbReference type="InterPro" id="IPR036533">
    <property type="entry name" value="BAG_dom_sf"/>
</dbReference>
<dbReference type="PROSITE" id="PS51035">
    <property type="entry name" value="BAG"/>
    <property type="match status" value="1"/>
</dbReference>
<reference evidence="4" key="2">
    <citation type="submission" date="2023-05" db="EMBL/GenBank/DDBJ databases">
        <authorList>
            <consortium name="Lawrence Berkeley National Laboratory"/>
            <person name="Steindorff A."/>
            <person name="Hensen N."/>
            <person name="Bonometti L."/>
            <person name="Westerberg I."/>
            <person name="Brannstrom I.O."/>
            <person name="Guillou S."/>
            <person name="Cros-Aarteil S."/>
            <person name="Calhoun S."/>
            <person name="Haridas S."/>
            <person name="Kuo A."/>
            <person name="Mondo S."/>
            <person name="Pangilinan J."/>
            <person name="Riley R."/>
            <person name="Labutti K."/>
            <person name="Andreopoulos B."/>
            <person name="Lipzen A."/>
            <person name="Chen C."/>
            <person name="Yanf M."/>
            <person name="Daum C."/>
            <person name="Ng V."/>
            <person name="Clum A."/>
            <person name="Ohm R."/>
            <person name="Martin F."/>
            <person name="Silar P."/>
            <person name="Natvig D."/>
            <person name="Lalanne C."/>
            <person name="Gautier V."/>
            <person name="Ament-Velasquez S.L."/>
            <person name="Kruys A."/>
            <person name="Hutchinson M.I."/>
            <person name="Powell A.J."/>
            <person name="Barry K."/>
            <person name="Miller A.N."/>
            <person name="Grigoriev I.V."/>
            <person name="Debuchy R."/>
            <person name="Gladieux P."/>
            <person name="Thoren M.H."/>
            <person name="Johannesson H."/>
        </authorList>
    </citation>
    <scope>NUCLEOTIDE SEQUENCE</scope>
    <source>
        <strain evidence="4">CBS 757.83</strain>
    </source>
</reference>
<dbReference type="SUPFAM" id="SSF54236">
    <property type="entry name" value="Ubiquitin-like"/>
    <property type="match status" value="1"/>
</dbReference>
<feature type="region of interest" description="Disordered" evidence="1">
    <location>
        <begin position="294"/>
        <end position="395"/>
    </location>
</feature>
<dbReference type="InterPro" id="IPR003103">
    <property type="entry name" value="BAG_domain"/>
</dbReference>
<dbReference type="EMBL" id="MU863691">
    <property type="protein sequence ID" value="KAK4096935.1"/>
    <property type="molecule type" value="Genomic_DNA"/>
</dbReference>
<feature type="domain" description="Ubiquitin-like" evidence="2">
    <location>
        <begin position="243"/>
        <end position="300"/>
    </location>
</feature>
<evidence type="ECO:0008006" key="6">
    <source>
        <dbReference type="Google" id="ProtNLM"/>
    </source>
</evidence>
<organism evidence="4 5">
    <name type="scientific">Parathielavia hyrcaniae</name>
    <dbReference type="NCBI Taxonomy" id="113614"/>
    <lineage>
        <taxon>Eukaryota</taxon>
        <taxon>Fungi</taxon>
        <taxon>Dikarya</taxon>
        <taxon>Ascomycota</taxon>
        <taxon>Pezizomycotina</taxon>
        <taxon>Sordariomycetes</taxon>
        <taxon>Sordariomycetidae</taxon>
        <taxon>Sordariales</taxon>
        <taxon>Chaetomiaceae</taxon>
        <taxon>Parathielavia</taxon>
    </lineage>
</organism>
<proteinExistence type="predicted"/>
<evidence type="ECO:0000259" key="2">
    <source>
        <dbReference type="PROSITE" id="PS50053"/>
    </source>
</evidence>
<dbReference type="PROSITE" id="PS50053">
    <property type="entry name" value="UBIQUITIN_2"/>
    <property type="match status" value="1"/>
</dbReference>
<evidence type="ECO:0000313" key="4">
    <source>
        <dbReference type="EMBL" id="KAK4096935.1"/>
    </source>
</evidence>
<evidence type="ECO:0000259" key="3">
    <source>
        <dbReference type="PROSITE" id="PS51035"/>
    </source>
</evidence>
<dbReference type="SMART" id="SM00264">
    <property type="entry name" value="BAG"/>
    <property type="match status" value="1"/>
</dbReference>
<feature type="compositionally biased region" description="Low complexity" evidence="1">
    <location>
        <begin position="301"/>
        <end position="314"/>
    </location>
</feature>
<feature type="compositionally biased region" description="Polar residues" evidence="1">
    <location>
        <begin position="347"/>
        <end position="373"/>
    </location>
</feature>
<feature type="compositionally biased region" description="Low complexity" evidence="1">
    <location>
        <begin position="194"/>
        <end position="206"/>
    </location>
</feature>
<evidence type="ECO:0000313" key="5">
    <source>
        <dbReference type="Proteomes" id="UP001305647"/>
    </source>
</evidence>
<dbReference type="InterPro" id="IPR029071">
    <property type="entry name" value="Ubiquitin-like_domsf"/>
</dbReference>
<dbReference type="Gene3D" id="1.20.58.120">
    <property type="entry name" value="BAG domain"/>
    <property type="match status" value="1"/>
</dbReference>
<name>A0AAN6PVQ3_9PEZI</name>
<comment type="caution">
    <text evidence="4">The sequence shown here is derived from an EMBL/GenBank/DDBJ whole genome shotgun (WGS) entry which is preliminary data.</text>
</comment>
<dbReference type="InterPro" id="IPR000626">
    <property type="entry name" value="Ubiquitin-like_dom"/>
</dbReference>
<dbReference type="AlphaFoldDB" id="A0AAN6PVQ3"/>
<dbReference type="Proteomes" id="UP001305647">
    <property type="component" value="Unassembled WGS sequence"/>
</dbReference>
<accession>A0AAN6PVQ3</accession>
<feature type="compositionally biased region" description="Basic and acidic residues" evidence="1">
    <location>
        <begin position="316"/>
        <end position="328"/>
    </location>
</feature>
<dbReference type="Pfam" id="PF02179">
    <property type="entry name" value="BAG"/>
    <property type="match status" value="1"/>
</dbReference>
<feature type="compositionally biased region" description="Low complexity" evidence="1">
    <location>
        <begin position="374"/>
        <end position="395"/>
    </location>
</feature>
<gene>
    <name evidence="4" type="ORF">N658DRAFT_562133</name>
</gene>
<evidence type="ECO:0000256" key="1">
    <source>
        <dbReference type="SAM" id="MobiDB-lite"/>
    </source>
</evidence>